<proteinExistence type="predicted"/>
<feature type="signal peptide" evidence="1">
    <location>
        <begin position="1"/>
        <end position="23"/>
    </location>
</feature>
<evidence type="ECO:0000313" key="2">
    <source>
        <dbReference type="EMBL" id="VGO14078.1"/>
    </source>
</evidence>
<evidence type="ECO:0000256" key="1">
    <source>
        <dbReference type="SAM" id="SignalP"/>
    </source>
</evidence>
<gene>
    <name evidence="2" type="ORF">PDESU_02635</name>
</gene>
<reference evidence="2 3" key="1">
    <citation type="submission" date="2019-04" db="EMBL/GenBank/DDBJ databases">
        <authorList>
            <person name="Van Vliet M D."/>
        </authorList>
    </citation>
    <scope>NUCLEOTIDE SEQUENCE [LARGE SCALE GENOMIC DNA]</scope>
    <source>
        <strain evidence="2 3">F1</strain>
    </source>
</reference>
<protein>
    <submittedName>
        <fullName evidence="2">Uncharacterized protein</fullName>
    </submittedName>
</protein>
<accession>A0A6C2U266</accession>
<keyword evidence="3" id="KW-1185">Reference proteome</keyword>
<dbReference type="RefSeq" id="WP_136079590.1">
    <property type="nucleotide sequence ID" value="NZ_CAAHFG010000001.1"/>
</dbReference>
<dbReference type="AlphaFoldDB" id="A0A6C2U266"/>
<dbReference type="Proteomes" id="UP000366872">
    <property type="component" value="Unassembled WGS sequence"/>
</dbReference>
<evidence type="ECO:0000313" key="3">
    <source>
        <dbReference type="Proteomes" id="UP000366872"/>
    </source>
</evidence>
<keyword evidence="1" id="KW-0732">Signal</keyword>
<name>A0A6C2U266_PONDE</name>
<feature type="chain" id="PRO_5025488475" evidence="1">
    <location>
        <begin position="24"/>
        <end position="776"/>
    </location>
</feature>
<sequence length="776" mass="81863">MKIANRKLIMLAGALLGASSTMAAITPTSDDFSSDTSGSWVSVGATNTVIGYDGTSAGDYDDGDPATKLAYTVGMTLTGDGVKDDGGLRLDTVDAIPGNEAIGLTIAGTMDEGALISFTGSAYNDNGSSSEYIAQLWNLTDDTLLAETASINVNGITGVNYVPKDFGVAYQVKAEDAGDTLQIRFKEDNNNTARDVYVDNFSVTVEPETLYAYEGFDGVMGARVDLTGATGSGFTVTNTNFRMIYRTGLEYTDDLGNTLITSGQSAGMTNVVGGTQNLQLALDALSSGTVYASYLLKLDAGSSWGLKTGLQTAPVGNSADPLSSLAAGFRSTSSNFGAWSAPGGIDKRTGPSSNPYAITNVLVILEANLETDTLTVWLNPTNLNNIADSATHTMSGTGSGIGSLSSVVLSLGGQAAIDEIRVGNTLNVVLPLVDPSVQTLKWNFNDDSGTLSANTPTYDYTSDTAPYVGSNAVANTLAMNGLSSGSDFIIANKGTGHEKCLYLQALNPQGNNAGIYLQKLDFRVDNMNLTNKTRVSWSFDILGTDHAGIVPSNWTVRVNYGNYSENINVSDAWFNNDSSALAQTFDFVDDNATWTTVTGSYEIAVNQAGSAGGIQIRQPNGVGAYTSGDGVCIDNIEITIESIEMFYDSALEAWAAGFGLFGDDALPGTDYEPDGLDNLMEYALGGNPTEDDAATVAPATYADTGWFYHVYDERTDDPALTFSLGSDSDLVSVPAWDTNDVFQVGETAETNGFKTVTNRTEMTTNAKFIRLEVQQD</sequence>
<dbReference type="EMBL" id="CAAHFG010000001">
    <property type="protein sequence ID" value="VGO14078.1"/>
    <property type="molecule type" value="Genomic_DNA"/>
</dbReference>
<organism evidence="2 3">
    <name type="scientific">Pontiella desulfatans</name>
    <dbReference type="NCBI Taxonomy" id="2750659"/>
    <lineage>
        <taxon>Bacteria</taxon>
        <taxon>Pseudomonadati</taxon>
        <taxon>Kiritimatiellota</taxon>
        <taxon>Kiritimatiellia</taxon>
        <taxon>Kiritimatiellales</taxon>
        <taxon>Pontiellaceae</taxon>
        <taxon>Pontiella</taxon>
    </lineage>
</organism>